<feature type="domain" description="DUF2428" evidence="3">
    <location>
        <begin position="645"/>
        <end position="870"/>
    </location>
</feature>
<proteinExistence type="inferred from homology"/>
<sequence>MDREPLSRALAEEVPLSISLLSELGKGSLRRDLINTVDGQGITRLLSLWPKLVLTASSPQVNDNHITVASNALCVYLNGGSMSPAAELRKHVISQDAWFAAFQCAHKAFNEGKAKPANQILETLCDLFSKLDDSMASVVLNRASLPLLKIVLLASPRSDIKKACLMLAYLHRRTPLLPLLDALVLQCVNENDYAWRQRLAEHHIRISDVSNIGKGSIPHLFVALIFAMVDLDTRSAALKLCTFLCDDSHRNTDVSNTRAVVERSIELYLERNHAALGTFAEHVLPMILDKKEKLIAFTQRYASSCYDKGANMAIFIAVLKAGRAKGILSEAEMVDTFGLAFQDVASTHVGESNKLYWFKQMLKTANPELRILTYGLLTISPAGNATVNPGVLECIASSMQNLHDDPDAHERGETLSITKRLLRRLQNSATALRRVTQLVDGDEEANIVLESYRSFVGRLYDFLKTELGTGASYPRHILAVLSLQYLFDLTKGPDLLVGDKSLVQALICLVIDPFEDVRSNAAILLRTLACKDQSLVASVLSSSLLQKVQVLAVRTGRADHADAMGRLCALRGVCATLSNEMPVDTDSTDLVEEIRRFKDLTSKQGGIELRPGCALPIHGLLLGISYRLRYLRPRDGQVRLFDFTLLEMCANVWDQVRDQLCVDSPERASEIETEADDEGPKDLLAFSWRALRDSSIVLQSLVAIVEPSRDLFHAIGSLCLDQLISLRHRGAFSTVAQTFNQCCEKIRLAADASVHGLIQEWYTVALAQIDEQANRLTRRSAGLPAMITALLSPADRYLFSRVFADLTAIAERPIDDASLQEFREVKLPQVHALNCLKDIMTNSRFSAAVVPYQDAVMELAATCLSSKIWAVRNCGLMLLRACINRLDSSSSLPRQDERDHSLDDREGKPPSMIAFHLLDEVGPLPGHDSRGTSNAVEDIFAGLDLLGHASLAGSMADVAEELVTRQLGNSAWTVREHAALLLATRFRRVSPVTAIMALLGNDLVGPENRVHGVLLCCRYHLEQGMSIVNETELELVVDTLVRDMILADGELARHSPYVYAACMDVLNDVASCILERGWSHQILRTKSFTNRIRSLAATKSQHGPYLLQRILLHETYHILMVDEDLPNESKVTTNGISQLIDDKDALGSALDVLCQRNCHGSCASLPIFLAELIDQAYEQVSPPQYVLERGFTCLARSLDHGMAIPLATAQTVSRRIDITELHIPRELRNAALKLQASLLGVIGTAHQPLPEYRRQVEAWLRVAEDSARDNLDFPSRLSAVAAVSTYIGHMEDSVILQELPGIRLRLLLLLYDLLNDDDEDIRLEAVRAGRRFKLHKMPAMDNLGYCAFAAREEVLHELKRQAKGLPELTEVALVNVLRLGHKTSSISGPTTLLETPVTSKLGTIARKLNDLFAEERQNLYIDDIREIDTWTMVLDDEGIDHLAPDVFEAVMKWTVDGLDTVNDTLENEQLKAPTSQPPTEFNSQVAPSGARANQVQLRESLHVHPLSVTYDHEILVVLLQVVSLAGVLYCHDRKAYKEQLRAKLQRAKEVCSSLAVNPVFLGAVERALSRQCR</sequence>
<dbReference type="VEuPathDB" id="FungiDB:A1O7_00825"/>
<evidence type="ECO:0000259" key="4">
    <source>
        <dbReference type="Pfam" id="PF25150"/>
    </source>
</evidence>
<dbReference type="InterPro" id="IPR019442">
    <property type="entry name" value="THADA/TRM732_DUF2428"/>
</dbReference>
<dbReference type="GO" id="GO:0030488">
    <property type="term" value="P:tRNA methylation"/>
    <property type="evidence" value="ECO:0007669"/>
    <property type="project" value="TreeGrafter"/>
</dbReference>
<dbReference type="PANTHER" id="PTHR14387:SF0">
    <property type="entry name" value="DUF2428 DOMAIN-CONTAINING PROTEIN"/>
    <property type="match status" value="1"/>
</dbReference>
<dbReference type="EMBL" id="AMGW01000001">
    <property type="protein sequence ID" value="EXJ64489.1"/>
    <property type="molecule type" value="Genomic_DNA"/>
</dbReference>
<reference evidence="5 6" key="1">
    <citation type="submission" date="2013-03" db="EMBL/GenBank/DDBJ databases">
        <title>The Genome Sequence of Cladophialophora yegresii CBS 114405.</title>
        <authorList>
            <consortium name="The Broad Institute Genomics Platform"/>
            <person name="Cuomo C."/>
            <person name="de Hoog S."/>
            <person name="Gorbushina A."/>
            <person name="Walker B."/>
            <person name="Young S.K."/>
            <person name="Zeng Q."/>
            <person name="Gargeya S."/>
            <person name="Fitzgerald M."/>
            <person name="Haas B."/>
            <person name="Abouelleil A."/>
            <person name="Allen A.W."/>
            <person name="Alvarado L."/>
            <person name="Arachchi H.M."/>
            <person name="Berlin A.M."/>
            <person name="Chapman S.B."/>
            <person name="Gainer-Dewar J."/>
            <person name="Goldberg J."/>
            <person name="Griggs A."/>
            <person name="Gujja S."/>
            <person name="Hansen M."/>
            <person name="Howarth C."/>
            <person name="Imamovic A."/>
            <person name="Ireland A."/>
            <person name="Larimer J."/>
            <person name="McCowan C."/>
            <person name="Murphy C."/>
            <person name="Pearson M."/>
            <person name="Poon T.W."/>
            <person name="Priest M."/>
            <person name="Roberts A."/>
            <person name="Saif S."/>
            <person name="Shea T."/>
            <person name="Sisk P."/>
            <person name="Sykes S."/>
            <person name="Wortman J."/>
            <person name="Nusbaum C."/>
            <person name="Birren B."/>
        </authorList>
    </citation>
    <scope>NUCLEOTIDE SEQUENCE [LARGE SCALE GENOMIC DNA]</scope>
    <source>
        <strain evidence="5 6">CBS 114405</strain>
    </source>
</reference>
<dbReference type="Pfam" id="PF25150">
    <property type="entry name" value="TPR_Trm732"/>
    <property type="match status" value="1"/>
</dbReference>
<evidence type="ECO:0000256" key="1">
    <source>
        <dbReference type="ARBA" id="ARBA00010409"/>
    </source>
</evidence>
<evidence type="ECO:0000313" key="5">
    <source>
        <dbReference type="EMBL" id="EXJ64489.1"/>
    </source>
</evidence>
<dbReference type="Proteomes" id="UP000019473">
    <property type="component" value="Unassembled WGS sequence"/>
</dbReference>
<feature type="compositionally biased region" description="Basic and acidic residues" evidence="2">
    <location>
        <begin position="894"/>
        <end position="908"/>
    </location>
</feature>
<protein>
    <submittedName>
        <fullName evidence="5">Uncharacterized protein</fullName>
    </submittedName>
</protein>
<evidence type="ECO:0000259" key="3">
    <source>
        <dbReference type="Pfam" id="PF10350"/>
    </source>
</evidence>
<dbReference type="Pfam" id="PF26523">
    <property type="entry name" value="Trm732_C"/>
    <property type="match status" value="1"/>
</dbReference>
<dbReference type="GO" id="GO:0005829">
    <property type="term" value="C:cytosol"/>
    <property type="evidence" value="ECO:0007669"/>
    <property type="project" value="TreeGrafter"/>
</dbReference>
<feature type="domain" description="tRNA (32-2'-O)-methyltransferase regulator THADA-like TPR repeats region" evidence="4">
    <location>
        <begin position="269"/>
        <end position="489"/>
    </location>
</feature>
<dbReference type="HOGENOM" id="CLU_001011_1_0_1"/>
<dbReference type="InterPro" id="IPR051954">
    <property type="entry name" value="tRNA_methyltransferase_THADA"/>
</dbReference>
<dbReference type="STRING" id="1182544.W9X1X1"/>
<dbReference type="Pfam" id="PF10350">
    <property type="entry name" value="DUF2428"/>
    <property type="match status" value="1"/>
</dbReference>
<dbReference type="InterPro" id="IPR016024">
    <property type="entry name" value="ARM-type_fold"/>
</dbReference>
<evidence type="ECO:0000313" key="6">
    <source>
        <dbReference type="Proteomes" id="UP000019473"/>
    </source>
</evidence>
<organism evidence="5 6">
    <name type="scientific">Cladophialophora yegresii CBS 114405</name>
    <dbReference type="NCBI Taxonomy" id="1182544"/>
    <lineage>
        <taxon>Eukaryota</taxon>
        <taxon>Fungi</taxon>
        <taxon>Dikarya</taxon>
        <taxon>Ascomycota</taxon>
        <taxon>Pezizomycotina</taxon>
        <taxon>Eurotiomycetes</taxon>
        <taxon>Chaetothyriomycetidae</taxon>
        <taxon>Chaetothyriales</taxon>
        <taxon>Herpotrichiellaceae</taxon>
        <taxon>Cladophialophora</taxon>
    </lineage>
</organism>
<dbReference type="RefSeq" id="XP_007753056.1">
    <property type="nucleotide sequence ID" value="XM_007754866.1"/>
</dbReference>
<name>W9X1X1_9EURO</name>
<dbReference type="eggNOG" id="KOG1810">
    <property type="taxonomic scope" value="Eukaryota"/>
</dbReference>
<gene>
    <name evidence="5" type="ORF">A1O7_00825</name>
</gene>
<comment type="caution">
    <text evidence="5">The sequence shown here is derived from an EMBL/GenBank/DDBJ whole genome shotgun (WGS) entry which is preliminary data.</text>
</comment>
<dbReference type="OrthoDB" id="289314at2759"/>
<evidence type="ECO:0000256" key="2">
    <source>
        <dbReference type="SAM" id="MobiDB-lite"/>
    </source>
</evidence>
<dbReference type="PANTHER" id="PTHR14387">
    <property type="entry name" value="THADA/DEATH RECEPTOR INTERACTING PROTEIN"/>
    <property type="match status" value="1"/>
</dbReference>
<feature type="region of interest" description="Disordered" evidence="2">
    <location>
        <begin position="890"/>
        <end position="909"/>
    </location>
</feature>
<accession>W9X1X1</accession>
<keyword evidence="6" id="KW-1185">Reference proteome</keyword>
<dbReference type="GeneID" id="19175441"/>
<dbReference type="InterPro" id="IPR056843">
    <property type="entry name" value="THADA-like_TPR"/>
</dbReference>
<dbReference type="SUPFAM" id="SSF48371">
    <property type="entry name" value="ARM repeat"/>
    <property type="match status" value="1"/>
</dbReference>
<comment type="similarity">
    <text evidence="1">Belongs to the THADA family.</text>
</comment>